<reference evidence="2" key="1">
    <citation type="journal article" date="2023" name="bioRxiv">
        <title>Improved chromosome-level genome assembly for marigold (Tagetes erecta).</title>
        <authorList>
            <person name="Jiang F."/>
            <person name="Yuan L."/>
            <person name="Wang S."/>
            <person name="Wang H."/>
            <person name="Xu D."/>
            <person name="Wang A."/>
            <person name="Fan W."/>
        </authorList>
    </citation>
    <scope>NUCLEOTIDE SEQUENCE</scope>
    <source>
        <strain evidence="2">WSJ</strain>
        <tissue evidence="2">Leaf</tissue>
    </source>
</reference>
<keyword evidence="3" id="KW-1185">Reference proteome</keyword>
<protein>
    <submittedName>
        <fullName evidence="2">Uncharacterized protein</fullName>
    </submittedName>
</protein>
<dbReference type="InterPro" id="IPR039312">
    <property type="entry name" value="ZPR"/>
</dbReference>
<name>A0AAD8LBI6_TARER</name>
<feature type="coiled-coil region" evidence="1">
    <location>
        <begin position="51"/>
        <end position="78"/>
    </location>
</feature>
<accession>A0AAD8LBI6</accession>
<comment type="caution">
    <text evidence="2">The sequence shown here is derived from an EMBL/GenBank/DDBJ whole genome shotgun (WGS) entry which is preliminary data.</text>
</comment>
<dbReference type="Proteomes" id="UP001229421">
    <property type="component" value="Unassembled WGS sequence"/>
</dbReference>
<organism evidence="2 3">
    <name type="scientific">Tagetes erecta</name>
    <name type="common">African marigold</name>
    <dbReference type="NCBI Taxonomy" id="13708"/>
    <lineage>
        <taxon>Eukaryota</taxon>
        <taxon>Viridiplantae</taxon>
        <taxon>Streptophyta</taxon>
        <taxon>Embryophyta</taxon>
        <taxon>Tracheophyta</taxon>
        <taxon>Spermatophyta</taxon>
        <taxon>Magnoliopsida</taxon>
        <taxon>eudicotyledons</taxon>
        <taxon>Gunneridae</taxon>
        <taxon>Pentapetalae</taxon>
        <taxon>asterids</taxon>
        <taxon>campanulids</taxon>
        <taxon>Asterales</taxon>
        <taxon>Asteraceae</taxon>
        <taxon>Asteroideae</taxon>
        <taxon>Heliantheae alliance</taxon>
        <taxon>Tageteae</taxon>
        <taxon>Tagetes</taxon>
    </lineage>
</organism>
<dbReference type="PANTHER" id="PTHR33601">
    <property type="entry name" value="PROTEIN LITTLE ZIPPER 4"/>
    <property type="match status" value="1"/>
</dbReference>
<dbReference type="PANTHER" id="PTHR33601:SF21">
    <property type="entry name" value="PROTEIN LITTLE ZIPPER 1-LIKE"/>
    <property type="match status" value="1"/>
</dbReference>
<sequence>MLPSSLHFLNQKTRSKFRIRVHLQIHTLKRFIEERMKHDMEIKNLKLYMENMRIMKENEKLKNKAKLLHQENHALLLELKKKNVKL</sequence>
<evidence type="ECO:0000256" key="1">
    <source>
        <dbReference type="SAM" id="Coils"/>
    </source>
</evidence>
<evidence type="ECO:0000313" key="2">
    <source>
        <dbReference type="EMBL" id="KAK1436176.1"/>
    </source>
</evidence>
<gene>
    <name evidence="2" type="ORF">QVD17_01954</name>
</gene>
<proteinExistence type="predicted"/>
<keyword evidence="1" id="KW-0175">Coiled coil</keyword>
<dbReference type="AlphaFoldDB" id="A0AAD8LBI6"/>
<evidence type="ECO:0000313" key="3">
    <source>
        <dbReference type="Proteomes" id="UP001229421"/>
    </source>
</evidence>
<dbReference type="EMBL" id="JAUHHV010000001">
    <property type="protein sequence ID" value="KAK1436176.1"/>
    <property type="molecule type" value="Genomic_DNA"/>
</dbReference>